<dbReference type="SUPFAM" id="SSF109604">
    <property type="entry name" value="HD-domain/PDEase-like"/>
    <property type="match status" value="1"/>
</dbReference>
<feature type="non-terminal residue" evidence="2">
    <location>
        <position position="84"/>
    </location>
</feature>
<feature type="domain" description="HD-GYP" evidence="1">
    <location>
        <begin position="1"/>
        <end position="84"/>
    </location>
</feature>
<keyword evidence="2" id="KW-0378">Hydrolase</keyword>
<dbReference type="InterPro" id="IPR052020">
    <property type="entry name" value="Cyclic_di-GMP/3'3'-cGAMP_PDE"/>
</dbReference>
<dbReference type="PROSITE" id="PS51832">
    <property type="entry name" value="HD_GYP"/>
    <property type="match status" value="1"/>
</dbReference>
<dbReference type="Gene3D" id="1.10.3210.10">
    <property type="entry name" value="Hypothetical protein af1432"/>
    <property type="match status" value="1"/>
</dbReference>
<evidence type="ECO:0000259" key="1">
    <source>
        <dbReference type="PROSITE" id="PS51832"/>
    </source>
</evidence>
<dbReference type="InterPro" id="IPR003607">
    <property type="entry name" value="HD/PDEase_dom"/>
</dbReference>
<reference evidence="2" key="2">
    <citation type="journal article" date="2014" name="ISME J.">
        <title>Microbial stratification in low pH oxic and suboxic macroscopic growths along an acid mine drainage.</title>
        <authorList>
            <person name="Mendez-Garcia C."/>
            <person name="Mesa V."/>
            <person name="Sprenger R.R."/>
            <person name="Richter M."/>
            <person name="Diez M.S."/>
            <person name="Solano J."/>
            <person name="Bargiela R."/>
            <person name="Golyshina O.V."/>
            <person name="Manteca A."/>
            <person name="Ramos J.L."/>
            <person name="Gallego J.R."/>
            <person name="Llorente I."/>
            <person name="Martins Dos Santos V.A."/>
            <person name="Jensen O.N."/>
            <person name="Pelaez A.I."/>
            <person name="Sanchez J."/>
            <person name="Ferrer M."/>
        </authorList>
    </citation>
    <scope>NUCLEOTIDE SEQUENCE</scope>
</reference>
<name>T1C2Y2_9ZZZZ</name>
<reference evidence="2" key="1">
    <citation type="submission" date="2013-08" db="EMBL/GenBank/DDBJ databases">
        <authorList>
            <person name="Mendez C."/>
            <person name="Richter M."/>
            <person name="Ferrer M."/>
            <person name="Sanchez J."/>
        </authorList>
    </citation>
    <scope>NUCLEOTIDE SEQUENCE</scope>
</reference>
<dbReference type="CDD" id="cd00077">
    <property type="entry name" value="HDc"/>
    <property type="match status" value="1"/>
</dbReference>
<dbReference type="Pfam" id="PF13487">
    <property type="entry name" value="HD_5"/>
    <property type="match status" value="1"/>
</dbReference>
<dbReference type="GO" id="GO:0016787">
    <property type="term" value="F:hydrolase activity"/>
    <property type="evidence" value="ECO:0007669"/>
    <property type="project" value="UniProtKB-KW"/>
</dbReference>
<gene>
    <name evidence="2" type="ORF">B1B_08128</name>
</gene>
<dbReference type="AlphaFoldDB" id="T1C2Y2"/>
<accession>T1C2Y2</accession>
<dbReference type="PANTHER" id="PTHR45228:SF5">
    <property type="entry name" value="CYCLIC DI-GMP PHOSPHODIESTERASE VC_1348-RELATED"/>
    <property type="match status" value="1"/>
</dbReference>
<comment type="caution">
    <text evidence="2">The sequence shown here is derived from an EMBL/GenBank/DDBJ whole genome shotgun (WGS) entry which is preliminary data.</text>
</comment>
<organism evidence="2">
    <name type="scientific">mine drainage metagenome</name>
    <dbReference type="NCBI Taxonomy" id="410659"/>
    <lineage>
        <taxon>unclassified sequences</taxon>
        <taxon>metagenomes</taxon>
        <taxon>ecological metagenomes</taxon>
    </lineage>
</organism>
<dbReference type="InterPro" id="IPR037522">
    <property type="entry name" value="HD_GYP_dom"/>
</dbReference>
<protein>
    <submittedName>
        <fullName evidence="2">Response regulator receiver modulated metal dependent phosphohydrolase</fullName>
    </submittedName>
</protein>
<sequence>MDSDFTNLIFRASPMHDVGKIGIPDRILLKSGPLDEAEWSVMRTHSTIGANIIGEKNVSEELRMGWEIALGHHERWDGSGYPLG</sequence>
<proteinExistence type="predicted"/>
<evidence type="ECO:0000313" key="2">
    <source>
        <dbReference type="EMBL" id="EQD59624.1"/>
    </source>
</evidence>
<dbReference type="EMBL" id="AUZY01005265">
    <property type="protein sequence ID" value="EQD59624.1"/>
    <property type="molecule type" value="Genomic_DNA"/>
</dbReference>
<dbReference type="PANTHER" id="PTHR45228">
    <property type="entry name" value="CYCLIC DI-GMP PHOSPHODIESTERASE TM_0186-RELATED"/>
    <property type="match status" value="1"/>
</dbReference>